<accession>A0A834P3A0</accession>
<dbReference type="AlphaFoldDB" id="A0A834P3A0"/>
<name>A0A834P3A0_VESPE</name>
<reference evidence="1" key="1">
    <citation type="journal article" date="2020" name="G3 (Bethesda)">
        <title>High-Quality Assemblies for Three Invasive Social Wasps from the &lt;i&gt;Vespula&lt;/i&gt; Genus.</title>
        <authorList>
            <person name="Harrop T.W.R."/>
            <person name="Guhlin J."/>
            <person name="McLaughlin G.M."/>
            <person name="Permina E."/>
            <person name="Stockwell P."/>
            <person name="Gilligan J."/>
            <person name="Le Lec M.F."/>
            <person name="Gruber M.A.M."/>
            <person name="Quinn O."/>
            <person name="Lovegrove M."/>
            <person name="Duncan E.J."/>
            <person name="Remnant E.J."/>
            <person name="Van Eeckhoven J."/>
            <person name="Graham B."/>
            <person name="Knapp R.A."/>
            <person name="Langford K.W."/>
            <person name="Kronenberg Z."/>
            <person name="Press M.O."/>
            <person name="Eacker S.M."/>
            <person name="Wilson-Rankin E.E."/>
            <person name="Purcell J."/>
            <person name="Lester P.J."/>
            <person name="Dearden P.K."/>
        </authorList>
    </citation>
    <scope>NUCLEOTIDE SEQUENCE</scope>
    <source>
        <strain evidence="1">Volc-1</strain>
    </source>
</reference>
<protein>
    <submittedName>
        <fullName evidence="1">Uncharacterized protein</fullName>
    </submittedName>
</protein>
<gene>
    <name evidence="1" type="ORF">H0235_006580</name>
</gene>
<comment type="caution">
    <text evidence="1">The sequence shown here is derived from an EMBL/GenBank/DDBJ whole genome shotgun (WGS) entry which is preliminary data.</text>
</comment>
<organism evidence="1 2">
    <name type="scientific">Vespula pensylvanica</name>
    <name type="common">Western yellow jacket</name>
    <name type="synonym">Wasp</name>
    <dbReference type="NCBI Taxonomy" id="30213"/>
    <lineage>
        <taxon>Eukaryota</taxon>
        <taxon>Metazoa</taxon>
        <taxon>Ecdysozoa</taxon>
        <taxon>Arthropoda</taxon>
        <taxon>Hexapoda</taxon>
        <taxon>Insecta</taxon>
        <taxon>Pterygota</taxon>
        <taxon>Neoptera</taxon>
        <taxon>Endopterygota</taxon>
        <taxon>Hymenoptera</taxon>
        <taxon>Apocrita</taxon>
        <taxon>Aculeata</taxon>
        <taxon>Vespoidea</taxon>
        <taxon>Vespidae</taxon>
        <taxon>Vespinae</taxon>
        <taxon>Vespula</taxon>
    </lineage>
</organism>
<evidence type="ECO:0000313" key="2">
    <source>
        <dbReference type="Proteomes" id="UP000600918"/>
    </source>
</evidence>
<dbReference type="EMBL" id="JACSDY010000005">
    <property type="protein sequence ID" value="KAF7426886.1"/>
    <property type="molecule type" value="Genomic_DNA"/>
</dbReference>
<sequence length="86" mass="9498">MEAKYEQDNSAGTSRCALDILDVIAMSCISETTMSDKNKRNVDTSSSGLAGGRASTSIRVNLDRSSEYFFNDYNYILTIEDKAIAR</sequence>
<proteinExistence type="predicted"/>
<dbReference type="Proteomes" id="UP000600918">
    <property type="component" value="Unassembled WGS sequence"/>
</dbReference>
<evidence type="ECO:0000313" key="1">
    <source>
        <dbReference type="EMBL" id="KAF7426886.1"/>
    </source>
</evidence>
<keyword evidence="2" id="KW-1185">Reference proteome</keyword>